<evidence type="ECO:0000313" key="2">
    <source>
        <dbReference type="Proteomes" id="UP000673691"/>
    </source>
</evidence>
<dbReference type="EMBL" id="JAEFCI010007586">
    <property type="protein sequence ID" value="KAG5458976.1"/>
    <property type="molecule type" value="Genomic_DNA"/>
</dbReference>
<organism evidence="1 2">
    <name type="scientific">Olpidium bornovanus</name>
    <dbReference type="NCBI Taxonomy" id="278681"/>
    <lineage>
        <taxon>Eukaryota</taxon>
        <taxon>Fungi</taxon>
        <taxon>Fungi incertae sedis</taxon>
        <taxon>Olpidiomycota</taxon>
        <taxon>Olpidiomycotina</taxon>
        <taxon>Olpidiomycetes</taxon>
        <taxon>Olpidiales</taxon>
        <taxon>Olpidiaceae</taxon>
        <taxon>Olpidium</taxon>
    </lineage>
</organism>
<protein>
    <submittedName>
        <fullName evidence="1">Uncharacterized protein</fullName>
    </submittedName>
</protein>
<accession>A0A8H8DHZ8</accession>
<keyword evidence="2" id="KW-1185">Reference proteome</keyword>
<proteinExistence type="predicted"/>
<gene>
    <name evidence="1" type="ORF">BJ554DRAFT_705</name>
</gene>
<sequence length="166" mass="18494">GFDPVTGERSCNERNIQSARSAIWRLYFALLALSLDLEYVESTGFWKEWEERSSKTADSDGVVAGWDGQQWAVLRMRIAVGTGGRGTAESSSCYFHGSLRRGLRRVPLAPQYRPPTPGAANRPLGRASQSQAVEASQLRAPREAVKRLRRVLHCFILLLCSVRFVA</sequence>
<dbReference type="Proteomes" id="UP000673691">
    <property type="component" value="Unassembled WGS sequence"/>
</dbReference>
<evidence type="ECO:0000313" key="1">
    <source>
        <dbReference type="EMBL" id="KAG5458976.1"/>
    </source>
</evidence>
<dbReference type="AlphaFoldDB" id="A0A8H8DHZ8"/>
<feature type="non-terminal residue" evidence="1">
    <location>
        <position position="1"/>
    </location>
</feature>
<name>A0A8H8DHZ8_9FUNG</name>
<comment type="caution">
    <text evidence="1">The sequence shown here is derived from an EMBL/GenBank/DDBJ whole genome shotgun (WGS) entry which is preliminary data.</text>
</comment>
<reference evidence="1 2" key="1">
    <citation type="journal article" name="Sci. Rep.">
        <title>Genome-scale phylogenetic analyses confirm Olpidium as the closest living zoosporic fungus to the non-flagellated, terrestrial fungi.</title>
        <authorList>
            <person name="Chang Y."/>
            <person name="Rochon D."/>
            <person name="Sekimoto S."/>
            <person name="Wang Y."/>
            <person name="Chovatia M."/>
            <person name="Sandor L."/>
            <person name="Salamov A."/>
            <person name="Grigoriev I.V."/>
            <person name="Stajich J.E."/>
            <person name="Spatafora J.W."/>
        </authorList>
    </citation>
    <scope>NUCLEOTIDE SEQUENCE [LARGE SCALE GENOMIC DNA]</scope>
    <source>
        <strain evidence="1">S191</strain>
    </source>
</reference>